<sequence>MRRSFKPGVLDSTNEDLAWSRLDADDLGTATLSRARARFDLSRDGINRLTKFHCFYTHQAPPVCAPCALFHSLCLFKKTYKYKQIFEQLERRRLSGSEYWLRTERYRNRSWPWAN</sequence>
<keyword evidence="2" id="KW-1185">Reference proteome</keyword>
<comment type="caution">
    <text evidence="1">The sequence shown here is derived from an EMBL/GenBank/DDBJ whole genome shotgun (WGS) entry which is preliminary data.</text>
</comment>
<dbReference type="Proteomes" id="UP000299102">
    <property type="component" value="Unassembled WGS sequence"/>
</dbReference>
<dbReference type="EMBL" id="BGZK01000219">
    <property type="protein sequence ID" value="GBP29330.1"/>
    <property type="molecule type" value="Genomic_DNA"/>
</dbReference>
<name>A0A4C1USX5_EUMVA</name>
<reference evidence="1 2" key="1">
    <citation type="journal article" date="2019" name="Commun. Biol.">
        <title>The bagworm genome reveals a unique fibroin gene that provides high tensile strength.</title>
        <authorList>
            <person name="Kono N."/>
            <person name="Nakamura H."/>
            <person name="Ohtoshi R."/>
            <person name="Tomita M."/>
            <person name="Numata K."/>
            <person name="Arakawa K."/>
        </authorList>
    </citation>
    <scope>NUCLEOTIDE SEQUENCE [LARGE SCALE GENOMIC DNA]</scope>
</reference>
<dbReference type="AlphaFoldDB" id="A0A4C1USX5"/>
<organism evidence="1 2">
    <name type="scientific">Eumeta variegata</name>
    <name type="common">Bagworm moth</name>
    <name type="synonym">Eumeta japonica</name>
    <dbReference type="NCBI Taxonomy" id="151549"/>
    <lineage>
        <taxon>Eukaryota</taxon>
        <taxon>Metazoa</taxon>
        <taxon>Ecdysozoa</taxon>
        <taxon>Arthropoda</taxon>
        <taxon>Hexapoda</taxon>
        <taxon>Insecta</taxon>
        <taxon>Pterygota</taxon>
        <taxon>Neoptera</taxon>
        <taxon>Endopterygota</taxon>
        <taxon>Lepidoptera</taxon>
        <taxon>Glossata</taxon>
        <taxon>Ditrysia</taxon>
        <taxon>Tineoidea</taxon>
        <taxon>Psychidae</taxon>
        <taxon>Oiketicinae</taxon>
        <taxon>Eumeta</taxon>
    </lineage>
</organism>
<proteinExistence type="predicted"/>
<evidence type="ECO:0000313" key="1">
    <source>
        <dbReference type="EMBL" id="GBP29330.1"/>
    </source>
</evidence>
<gene>
    <name evidence="1" type="ORF">EVAR_22701_1</name>
</gene>
<accession>A0A4C1USX5</accession>
<protein>
    <submittedName>
        <fullName evidence="1">Uncharacterized protein</fullName>
    </submittedName>
</protein>
<evidence type="ECO:0000313" key="2">
    <source>
        <dbReference type="Proteomes" id="UP000299102"/>
    </source>
</evidence>